<dbReference type="OrthoDB" id="2679825at2759"/>
<dbReference type="InterPro" id="IPR054208">
    <property type="entry name" value="DUF6914"/>
</dbReference>
<proteinExistence type="predicted"/>
<name>A0A9P8N0Q1_9HYPO</name>
<dbReference type="EMBL" id="JAIZPD010000003">
    <property type="protein sequence ID" value="KAH0966008.1"/>
    <property type="molecule type" value="Genomic_DNA"/>
</dbReference>
<sequence length="184" mass="20533">MPSDKDRLYVALFARGGAPKMPGLEDTYHWGLIVGPKKYPSNNKGSLFNAKEKMNLAGDPPVLRSVWEYEERNTAAEPVSMLLVRVLVAKVRNMSRLRSIFEGTPLQPDTEGWNSVGWVKEALLGAIQDDEALGTSASDWDSVRDIAMWYVGAKKAAHRFDGTVNFDPDKVATWNMLEGTEFEL</sequence>
<organism evidence="1 2">
    <name type="scientific">Hirsutella rhossiliensis</name>
    <dbReference type="NCBI Taxonomy" id="111463"/>
    <lineage>
        <taxon>Eukaryota</taxon>
        <taxon>Fungi</taxon>
        <taxon>Dikarya</taxon>
        <taxon>Ascomycota</taxon>
        <taxon>Pezizomycotina</taxon>
        <taxon>Sordariomycetes</taxon>
        <taxon>Hypocreomycetidae</taxon>
        <taxon>Hypocreales</taxon>
        <taxon>Ophiocordycipitaceae</taxon>
        <taxon>Hirsutella</taxon>
    </lineage>
</organism>
<evidence type="ECO:0000313" key="2">
    <source>
        <dbReference type="Proteomes" id="UP000824596"/>
    </source>
</evidence>
<dbReference type="RefSeq" id="XP_044723521.1">
    <property type="nucleotide sequence ID" value="XM_044862495.1"/>
</dbReference>
<dbReference type="Pfam" id="PF21858">
    <property type="entry name" value="DUF6914"/>
    <property type="match status" value="1"/>
</dbReference>
<dbReference type="AlphaFoldDB" id="A0A9P8N0Q1"/>
<accession>A0A9P8N0Q1</accession>
<keyword evidence="2" id="KW-1185">Reference proteome</keyword>
<comment type="caution">
    <text evidence="1">The sequence shown here is derived from an EMBL/GenBank/DDBJ whole genome shotgun (WGS) entry which is preliminary data.</text>
</comment>
<evidence type="ECO:0000313" key="1">
    <source>
        <dbReference type="EMBL" id="KAH0966008.1"/>
    </source>
</evidence>
<gene>
    <name evidence="1" type="ORF">HRG_04024</name>
</gene>
<dbReference type="Proteomes" id="UP000824596">
    <property type="component" value="Unassembled WGS sequence"/>
</dbReference>
<protein>
    <submittedName>
        <fullName evidence="1">Uncharacterized protein</fullName>
    </submittedName>
</protein>
<dbReference type="GeneID" id="68353153"/>
<reference evidence="1" key="1">
    <citation type="submission" date="2021-09" db="EMBL/GenBank/DDBJ databases">
        <title>A high-quality genome of the endoparasitic fungus Hirsutella rhossiliensis with a comparison of Hirsutella genomes reveals transposable elements contributing to genome size variation.</title>
        <authorList>
            <person name="Lin R."/>
            <person name="Jiao Y."/>
            <person name="Sun X."/>
            <person name="Ling J."/>
            <person name="Xie B."/>
            <person name="Cheng X."/>
        </authorList>
    </citation>
    <scope>NUCLEOTIDE SEQUENCE</scope>
    <source>
        <strain evidence="1">HR02</strain>
    </source>
</reference>